<dbReference type="CDD" id="cd19920">
    <property type="entry name" value="REC_PA4781-like"/>
    <property type="match status" value="1"/>
</dbReference>
<dbReference type="CDD" id="cd00082">
    <property type="entry name" value="HisKA"/>
    <property type="match status" value="1"/>
</dbReference>
<gene>
    <name evidence="9" type="ORF">ICL16_12680</name>
</gene>
<protein>
    <recommendedName>
        <fullName evidence="2">histidine kinase</fullName>
        <ecNumber evidence="2">2.7.13.3</ecNumber>
    </recommendedName>
</protein>
<dbReference type="Gene3D" id="1.10.287.130">
    <property type="match status" value="1"/>
</dbReference>
<feature type="modified residue" description="4-aspartylphosphate" evidence="6">
    <location>
        <position position="60"/>
    </location>
</feature>
<dbReference type="Pfam" id="PF02518">
    <property type="entry name" value="HATPase_c"/>
    <property type="match status" value="1"/>
</dbReference>
<evidence type="ECO:0000313" key="9">
    <source>
        <dbReference type="EMBL" id="MBD2772905.1"/>
    </source>
</evidence>
<evidence type="ECO:0000259" key="7">
    <source>
        <dbReference type="PROSITE" id="PS50109"/>
    </source>
</evidence>
<evidence type="ECO:0000256" key="3">
    <source>
        <dbReference type="ARBA" id="ARBA00022553"/>
    </source>
</evidence>
<dbReference type="PANTHER" id="PTHR43065:SF50">
    <property type="entry name" value="HISTIDINE KINASE"/>
    <property type="match status" value="1"/>
</dbReference>
<keyword evidence="4 9" id="KW-0418">Kinase</keyword>
<feature type="domain" description="Histidine kinase" evidence="7">
    <location>
        <begin position="176"/>
        <end position="431"/>
    </location>
</feature>
<comment type="caution">
    <text evidence="9">The sequence shown here is derived from an EMBL/GenBank/DDBJ whole genome shotgun (WGS) entry which is preliminary data.</text>
</comment>
<dbReference type="InterPro" id="IPR036890">
    <property type="entry name" value="HATPase_C_sf"/>
</dbReference>
<dbReference type="Gene3D" id="3.30.565.10">
    <property type="entry name" value="Histidine kinase-like ATPase, C-terminal domain"/>
    <property type="match status" value="1"/>
</dbReference>
<dbReference type="SMART" id="SM00448">
    <property type="entry name" value="REC"/>
    <property type="match status" value="1"/>
</dbReference>
<dbReference type="SMART" id="SM00387">
    <property type="entry name" value="HATPase_c"/>
    <property type="match status" value="1"/>
</dbReference>
<dbReference type="InterPro" id="IPR001789">
    <property type="entry name" value="Sig_transdc_resp-reg_receiver"/>
</dbReference>
<dbReference type="InterPro" id="IPR011006">
    <property type="entry name" value="CheY-like_superfamily"/>
</dbReference>
<evidence type="ECO:0000313" key="10">
    <source>
        <dbReference type="Proteomes" id="UP000629098"/>
    </source>
</evidence>
<dbReference type="PROSITE" id="PS50109">
    <property type="entry name" value="HIS_KIN"/>
    <property type="match status" value="1"/>
</dbReference>
<evidence type="ECO:0000256" key="4">
    <source>
        <dbReference type="ARBA" id="ARBA00022777"/>
    </source>
</evidence>
<evidence type="ECO:0000256" key="2">
    <source>
        <dbReference type="ARBA" id="ARBA00012438"/>
    </source>
</evidence>
<name>A0A8J7CDL1_9CYAN</name>
<feature type="domain" description="Response regulatory" evidence="8">
    <location>
        <begin position="11"/>
        <end position="127"/>
    </location>
</feature>
<dbReference type="PRINTS" id="PR00344">
    <property type="entry name" value="BCTRLSENSOR"/>
</dbReference>
<dbReference type="InterPro" id="IPR003661">
    <property type="entry name" value="HisK_dim/P_dom"/>
</dbReference>
<dbReference type="InterPro" id="IPR003594">
    <property type="entry name" value="HATPase_dom"/>
</dbReference>
<dbReference type="SUPFAM" id="SSF52172">
    <property type="entry name" value="CheY-like"/>
    <property type="match status" value="1"/>
</dbReference>
<dbReference type="AlphaFoldDB" id="A0A8J7CDL1"/>
<dbReference type="EC" id="2.7.13.3" evidence="2"/>
<evidence type="ECO:0000259" key="8">
    <source>
        <dbReference type="PROSITE" id="PS50110"/>
    </source>
</evidence>
<proteinExistence type="predicted"/>
<evidence type="ECO:0000256" key="6">
    <source>
        <dbReference type="PROSITE-ProRule" id="PRU00169"/>
    </source>
</evidence>
<dbReference type="PROSITE" id="PS50110">
    <property type="entry name" value="RESPONSE_REGULATORY"/>
    <property type="match status" value="1"/>
</dbReference>
<dbReference type="PANTHER" id="PTHR43065">
    <property type="entry name" value="SENSOR HISTIDINE KINASE"/>
    <property type="match status" value="1"/>
</dbReference>
<keyword evidence="3 6" id="KW-0597">Phosphoprotein</keyword>
<comment type="catalytic activity">
    <reaction evidence="1">
        <text>ATP + protein L-histidine = ADP + protein N-phospho-L-histidine.</text>
        <dbReference type="EC" id="2.7.13.3"/>
    </reaction>
</comment>
<evidence type="ECO:0000256" key="5">
    <source>
        <dbReference type="ARBA" id="ARBA00023012"/>
    </source>
</evidence>
<sequence>MINDSLSKPIHILLVDDNPNNLKVLSEAIRGNGWKALMATDGESAIEQTEYAPPDLILLDVMMPGIDGFETCRRLKANSITVNIPIIFMTALSDSTDKVKGIEIGAVDYITKPFQHEEVIARIKLHLKISYLTRTLEQQVQERTAKLTQSLHQLQQTQLQMIQSEKMSALGNLVAGIAHEMNNPLGFISASLKQAKPNLGDIIEHLKLYQESFPSPSQEIINHAKEIDLYYCIEDLSNMIDSMILACERITNISNSLRTFSRSDQEDKQLFNLHEGIDSTILILKHRLKANNKRPAIEVITEYGELPQVKCFPGQINQVFMNILANAIDALDDSLGERSFAEITVNPNRIIITTLVAAQQVKIIIADNGIGMSDEVKQRIFDHLFTTKGANKGTGLGLAIAKQIICDKHNGQIDCLSKLGEGTKFVITLPI</sequence>
<keyword evidence="4 9" id="KW-0808">Transferase</keyword>
<dbReference type="EMBL" id="JACXAE010000046">
    <property type="protein sequence ID" value="MBD2772905.1"/>
    <property type="molecule type" value="Genomic_DNA"/>
</dbReference>
<reference evidence="9" key="1">
    <citation type="submission" date="2020-09" db="EMBL/GenBank/DDBJ databases">
        <title>Iningainema tapete sp. nov. (Scytonemataceae, Cyanobacteria) from greenhouses in central Florida (USA) produces two types of nodularin with biosynthetic potential for microcystin-LR and anabaenopeptins.</title>
        <authorList>
            <person name="Berthold D.E."/>
            <person name="Lefler F.W."/>
            <person name="Huang I.-S."/>
            <person name="Abdulla H."/>
            <person name="Zimba P.V."/>
            <person name="Laughinghouse H.D. IV."/>
        </authorList>
    </citation>
    <scope>NUCLEOTIDE SEQUENCE</scope>
    <source>
        <strain evidence="9">BLCCT55</strain>
    </source>
</reference>
<dbReference type="Gene3D" id="3.40.50.2300">
    <property type="match status" value="1"/>
</dbReference>
<organism evidence="9 10">
    <name type="scientific">Iningainema tapete BLCC-T55</name>
    <dbReference type="NCBI Taxonomy" id="2748662"/>
    <lineage>
        <taxon>Bacteria</taxon>
        <taxon>Bacillati</taxon>
        <taxon>Cyanobacteriota</taxon>
        <taxon>Cyanophyceae</taxon>
        <taxon>Nostocales</taxon>
        <taxon>Scytonemataceae</taxon>
        <taxon>Iningainema tapete</taxon>
    </lineage>
</organism>
<evidence type="ECO:0000256" key="1">
    <source>
        <dbReference type="ARBA" id="ARBA00000085"/>
    </source>
</evidence>
<dbReference type="InterPro" id="IPR005467">
    <property type="entry name" value="His_kinase_dom"/>
</dbReference>
<dbReference type="SUPFAM" id="SSF55874">
    <property type="entry name" value="ATPase domain of HSP90 chaperone/DNA topoisomerase II/histidine kinase"/>
    <property type="match status" value="1"/>
</dbReference>
<dbReference type="Proteomes" id="UP000629098">
    <property type="component" value="Unassembled WGS sequence"/>
</dbReference>
<keyword evidence="10" id="KW-1185">Reference proteome</keyword>
<keyword evidence="5" id="KW-0902">Two-component regulatory system</keyword>
<dbReference type="SUPFAM" id="SSF47384">
    <property type="entry name" value="Homodimeric domain of signal transducing histidine kinase"/>
    <property type="match status" value="1"/>
</dbReference>
<dbReference type="GO" id="GO:0000155">
    <property type="term" value="F:phosphorelay sensor kinase activity"/>
    <property type="evidence" value="ECO:0007669"/>
    <property type="project" value="InterPro"/>
</dbReference>
<dbReference type="InterPro" id="IPR004358">
    <property type="entry name" value="Sig_transdc_His_kin-like_C"/>
</dbReference>
<dbReference type="InterPro" id="IPR036097">
    <property type="entry name" value="HisK_dim/P_sf"/>
</dbReference>
<accession>A0A8J7CDL1</accession>
<dbReference type="RefSeq" id="WP_190828014.1">
    <property type="nucleotide sequence ID" value="NZ_CAWPPI010000046.1"/>
</dbReference>
<dbReference type="Pfam" id="PF00072">
    <property type="entry name" value="Response_reg"/>
    <property type="match status" value="1"/>
</dbReference>